<reference evidence="3 4" key="2">
    <citation type="journal article" date="2008" name="Nature">
        <title>The genome of the model beetle and pest Tribolium castaneum.</title>
        <authorList>
            <consortium name="Tribolium Genome Sequencing Consortium"/>
            <person name="Richards S."/>
            <person name="Gibbs R.A."/>
            <person name="Weinstock G.M."/>
            <person name="Brown S.J."/>
            <person name="Denell R."/>
            <person name="Beeman R.W."/>
            <person name="Gibbs R."/>
            <person name="Beeman R.W."/>
            <person name="Brown S.J."/>
            <person name="Bucher G."/>
            <person name="Friedrich M."/>
            <person name="Grimmelikhuijzen C.J."/>
            <person name="Klingler M."/>
            <person name="Lorenzen M."/>
            <person name="Richards S."/>
            <person name="Roth S."/>
            <person name="Schroder R."/>
            <person name="Tautz D."/>
            <person name="Zdobnov E.M."/>
            <person name="Muzny D."/>
            <person name="Gibbs R.A."/>
            <person name="Weinstock G.M."/>
            <person name="Attaway T."/>
            <person name="Bell S."/>
            <person name="Buhay C.J."/>
            <person name="Chandrabose M.N."/>
            <person name="Chavez D."/>
            <person name="Clerk-Blankenburg K.P."/>
            <person name="Cree A."/>
            <person name="Dao M."/>
            <person name="Davis C."/>
            <person name="Chacko J."/>
            <person name="Dinh H."/>
            <person name="Dugan-Rocha S."/>
            <person name="Fowler G."/>
            <person name="Garner T.T."/>
            <person name="Garnes J."/>
            <person name="Gnirke A."/>
            <person name="Hawes A."/>
            <person name="Hernandez J."/>
            <person name="Hines S."/>
            <person name="Holder M."/>
            <person name="Hume J."/>
            <person name="Jhangiani S.N."/>
            <person name="Joshi V."/>
            <person name="Khan Z.M."/>
            <person name="Jackson L."/>
            <person name="Kovar C."/>
            <person name="Kowis A."/>
            <person name="Lee S."/>
            <person name="Lewis L.R."/>
            <person name="Margolis J."/>
            <person name="Morgan M."/>
            <person name="Nazareth L.V."/>
            <person name="Nguyen N."/>
            <person name="Okwuonu G."/>
            <person name="Parker D."/>
            <person name="Richards S."/>
            <person name="Ruiz S.J."/>
            <person name="Santibanez J."/>
            <person name="Savard J."/>
            <person name="Scherer S.E."/>
            <person name="Schneider B."/>
            <person name="Sodergren E."/>
            <person name="Tautz D."/>
            <person name="Vattahil S."/>
            <person name="Villasana D."/>
            <person name="White C.S."/>
            <person name="Wright R."/>
            <person name="Park Y."/>
            <person name="Beeman R.W."/>
            <person name="Lord J."/>
            <person name="Oppert B."/>
            <person name="Lorenzen M."/>
            <person name="Brown S."/>
            <person name="Wang L."/>
            <person name="Savard J."/>
            <person name="Tautz D."/>
            <person name="Richards S."/>
            <person name="Weinstock G."/>
            <person name="Gibbs R.A."/>
            <person name="Liu Y."/>
            <person name="Worley K."/>
            <person name="Weinstock G."/>
            <person name="Elsik C.G."/>
            <person name="Reese J.T."/>
            <person name="Elhaik E."/>
            <person name="Landan G."/>
            <person name="Graur D."/>
            <person name="Arensburger P."/>
            <person name="Atkinson P."/>
            <person name="Beeman R.W."/>
            <person name="Beidler J."/>
            <person name="Brown S.J."/>
            <person name="Demuth J.P."/>
            <person name="Drury D.W."/>
            <person name="Du Y.Z."/>
            <person name="Fujiwara H."/>
            <person name="Lorenzen M."/>
            <person name="Maselli V."/>
            <person name="Osanai M."/>
            <person name="Park Y."/>
            <person name="Robertson H.M."/>
            <person name="Tu Z."/>
            <person name="Wang J.J."/>
            <person name="Wang S."/>
            <person name="Richards S."/>
            <person name="Song H."/>
            <person name="Zhang L."/>
            <person name="Sodergren E."/>
            <person name="Werner D."/>
            <person name="Stanke M."/>
            <person name="Morgenstern B."/>
            <person name="Solovyev V."/>
            <person name="Kosarev P."/>
            <person name="Brown G."/>
            <person name="Chen H.C."/>
            <person name="Ermolaeva O."/>
            <person name="Hlavina W."/>
            <person name="Kapustin Y."/>
            <person name="Kiryutin B."/>
            <person name="Kitts P."/>
            <person name="Maglott D."/>
            <person name="Pruitt K."/>
            <person name="Sapojnikov V."/>
            <person name="Souvorov A."/>
            <person name="Mackey A.J."/>
            <person name="Waterhouse R.M."/>
            <person name="Wyder S."/>
            <person name="Zdobnov E.M."/>
            <person name="Zdobnov E.M."/>
            <person name="Wyder S."/>
            <person name="Kriventseva E.V."/>
            <person name="Kadowaki T."/>
            <person name="Bork P."/>
            <person name="Aranda M."/>
            <person name="Bao R."/>
            <person name="Beermann A."/>
            <person name="Berns N."/>
            <person name="Bolognesi R."/>
            <person name="Bonneton F."/>
            <person name="Bopp D."/>
            <person name="Brown S.J."/>
            <person name="Bucher G."/>
            <person name="Butts T."/>
            <person name="Chaumot A."/>
            <person name="Denell R.E."/>
            <person name="Ferrier D.E."/>
            <person name="Friedrich M."/>
            <person name="Gordon C.M."/>
            <person name="Jindra M."/>
            <person name="Klingler M."/>
            <person name="Lan Q."/>
            <person name="Lattorff H.M."/>
            <person name="Laudet V."/>
            <person name="von Levetsow C."/>
            <person name="Liu Z."/>
            <person name="Lutz R."/>
            <person name="Lynch J.A."/>
            <person name="da Fonseca R.N."/>
            <person name="Posnien N."/>
            <person name="Reuter R."/>
            <person name="Roth S."/>
            <person name="Savard J."/>
            <person name="Schinko J.B."/>
            <person name="Schmitt C."/>
            <person name="Schoppmeier M."/>
            <person name="Schroder R."/>
            <person name="Shippy T.D."/>
            <person name="Simonnet F."/>
            <person name="Marques-Souza H."/>
            <person name="Tautz D."/>
            <person name="Tomoyasu Y."/>
            <person name="Trauner J."/>
            <person name="Van der Zee M."/>
            <person name="Vervoort M."/>
            <person name="Wittkopp N."/>
            <person name="Wimmer E.A."/>
            <person name="Yang X."/>
            <person name="Jones A.K."/>
            <person name="Sattelle D.B."/>
            <person name="Ebert P.R."/>
            <person name="Nelson D."/>
            <person name="Scott J.G."/>
            <person name="Beeman R.W."/>
            <person name="Muthukrishnan S."/>
            <person name="Kramer K.J."/>
            <person name="Arakane Y."/>
            <person name="Beeman R.W."/>
            <person name="Zhu Q."/>
            <person name="Hogenkamp D."/>
            <person name="Dixit R."/>
            <person name="Oppert B."/>
            <person name="Jiang H."/>
            <person name="Zou Z."/>
            <person name="Marshall J."/>
            <person name="Elpidina E."/>
            <person name="Vinokurov K."/>
            <person name="Oppert C."/>
            <person name="Zou Z."/>
            <person name="Evans J."/>
            <person name="Lu Z."/>
            <person name="Zhao P."/>
            <person name="Sumathipala N."/>
            <person name="Altincicek B."/>
            <person name="Vilcinskas A."/>
            <person name="Williams M."/>
            <person name="Hultmark D."/>
            <person name="Hetru C."/>
            <person name="Jiang H."/>
            <person name="Grimmelikhuijzen C.J."/>
            <person name="Hauser F."/>
            <person name="Cazzamali G."/>
            <person name="Williamson M."/>
            <person name="Park Y."/>
            <person name="Li B."/>
            <person name="Tanaka Y."/>
            <person name="Predel R."/>
            <person name="Neupert S."/>
            <person name="Schachtner J."/>
            <person name="Verleyen P."/>
            <person name="Raible F."/>
            <person name="Bork P."/>
            <person name="Friedrich M."/>
            <person name="Walden K.K."/>
            <person name="Robertson H.M."/>
            <person name="Angeli S."/>
            <person name="Foret S."/>
            <person name="Bucher G."/>
            <person name="Schuetz S."/>
            <person name="Maleszka R."/>
            <person name="Wimmer E.A."/>
            <person name="Beeman R.W."/>
            <person name="Lorenzen M."/>
            <person name="Tomoyasu Y."/>
            <person name="Miller S.C."/>
            <person name="Grossmann D."/>
            <person name="Bucher G."/>
        </authorList>
    </citation>
    <scope>NUCLEOTIDE SEQUENCE [LARGE SCALE GENOMIC DNA]</scope>
    <source>
        <strain evidence="3 4">Georgia GA2</strain>
    </source>
</reference>
<dbReference type="InParanoid" id="Q0MRL7"/>
<evidence type="ECO:0000313" key="4">
    <source>
        <dbReference type="Proteomes" id="UP000007266"/>
    </source>
</evidence>
<feature type="chain" id="PRO_5011945621" evidence="1">
    <location>
        <begin position="16"/>
        <end position="251"/>
    </location>
</feature>
<sequence>MIPLIAIAGILAVSAAPAEFYESRYDHLDVESILNNRRMVNYYAACLLSKGPCPPQGVDLKRVLPEALQTNCAKCTEKQRTAAYRSIKRLKKEYPKIWEQLRAVWDPDDVFIRKFETSFESGKPSGVISTNTSPPSPILSNRFGENEEADAASNVISSTPLPPTTSTTTRTTLTTKFTTKPSTKPTNKPVVVTKPPQAPPFATVGANLQATVSFGTNLVGGIVRSLGTLGSRVVESGTKLANMVISAAIRP</sequence>
<dbReference type="Pfam" id="PF03392">
    <property type="entry name" value="OS-D"/>
    <property type="match status" value="1"/>
</dbReference>
<dbReference type="AlphaFoldDB" id="Q0MRL7"/>
<feature type="signal peptide" evidence="1">
    <location>
        <begin position="1"/>
        <end position="15"/>
    </location>
</feature>
<dbReference type="SMR" id="Q0MRL7"/>
<dbReference type="OrthoDB" id="6344725at2759"/>
<keyword evidence="4" id="KW-1185">Reference proteome</keyword>
<dbReference type="EMBL" id="DQ855492">
    <property type="protein sequence ID" value="ABH88179.1"/>
    <property type="molecule type" value="mRNA"/>
</dbReference>
<keyword evidence="1" id="KW-0732">Signal</keyword>
<dbReference type="Gene3D" id="1.10.2080.10">
    <property type="entry name" value="Insect odorant-binding protein A10/Ejaculatory bulb-specific protein 3"/>
    <property type="match status" value="1"/>
</dbReference>
<dbReference type="PANTHER" id="PTHR11257:SF9">
    <property type="entry name" value="CHEMOSENSORY PROTEIN 13"/>
    <property type="match status" value="1"/>
</dbReference>
<dbReference type="KEGG" id="tca:661683"/>
<dbReference type="Proteomes" id="UP000007266">
    <property type="component" value="Linkage group 7"/>
</dbReference>
<protein>
    <submittedName>
        <fullName evidence="3">Chemosensory protein 13</fullName>
    </submittedName>
    <submittedName>
        <fullName evidence="2">Chemosensory protein 6</fullName>
    </submittedName>
</protein>
<dbReference type="eggNOG" id="ENOG502S5V5">
    <property type="taxonomic scope" value="Eukaryota"/>
</dbReference>
<evidence type="ECO:0000313" key="2">
    <source>
        <dbReference type="EMBL" id="ABH88179.1"/>
    </source>
</evidence>
<reference evidence="2" key="1">
    <citation type="journal article" date="2007" name="Insect Biochem. Mol. Biol.">
        <title>Chemosensory proteins in the honey bee: Insights from the annotated genome, comparative analyses and expressional profiling.</title>
        <authorList>
            <person name="Foret S."/>
            <person name="Wanner K.W."/>
            <person name="Maleszka R."/>
        </authorList>
    </citation>
    <scope>NUCLEOTIDE SEQUENCE</scope>
</reference>
<reference evidence="3" key="4">
    <citation type="submission" date="2014-11" db="EMBL/GenBank/DDBJ databases">
        <title>Tools and pipelines for BioNano data: molecule assembly pipeline and FASTA super scaffolding tool.</title>
        <authorList>
            <person name="Shelton J.M."/>
            <person name="Herndon N."/>
            <person name="Coleman C."/>
            <person name="Lu N."/>
            <person name="Brown S.J."/>
        </authorList>
    </citation>
    <scope>NUCLEOTIDE SEQUENCE</scope>
    <source>
        <strain evidence="3">Georgia GA2</strain>
    </source>
</reference>
<reference evidence="3 4" key="3">
    <citation type="journal article" date="2010" name="Nucleic Acids Res.">
        <title>BeetleBase in 2010: revisions to provide comprehensive genomic information for Tribolium castaneum.</title>
        <authorList>
            <person name="Kim H.S."/>
            <person name="Murphy T."/>
            <person name="Xia J."/>
            <person name="Caragea D."/>
            <person name="Park Y."/>
            <person name="Beeman R.W."/>
            <person name="Lorenzen M.D."/>
            <person name="Butcher S."/>
            <person name="Manak J.R."/>
            <person name="Brown S.J."/>
        </authorList>
    </citation>
    <scope>GENOME REANNOTATION</scope>
    <source>
        <strain evidence="3 4">Georgia GA2</strain>
    </source>
</reference>
<dbReference type="GeneID" id="661683"/>
<dbReference type="CTD" id="115877657"/>
<dbReference type="HOGENOM" id="CLU_928294_0_0_1"/>
<evidence type="ECO:0000313" key="3">
    <source>
        <dbReference type="EMBL" id="KYB26756.1"/>
    </source>
</evidence>
<evidence type="ECO:0000256" key="1">
    <source>
        <dbReference type="SAM" id="SignalP"/>
    </source>
</evidence>
<proteinExistence type="evidence at transcript level"/>
<dbReference type="RefSeq" id="NP_001039288.1">
    <property type="nucleotide sequence ID" value="NM_001045823.1"/>
</dbReference>
<name>Q0MRL7_TRICA</name>
<accession>Q0MRL7</accession>
<organism evidence="2">
    <name type="scientific">Tribolium castaneum</name>
    <name type="common">Red flour beetle</name>
    <dbReference type="NCBI Taxonomy" id="7070"/>
    <lineage>
        <taxon>Eukaryota</taxon>
        <taxon>Metazoa</taxon>
        <taxon>Ecdysozoa</taxon>
        <taxon>Arthropoda</taxon>
        <taxon>Hexapoda</taxon>
        <taxon>Insecta</taxon>
        <taxon>Pterygota</taxon>
        <taxon>Neoptera</taxon>
        <taxon>Endopterygota</taxon>
        <taxon>Coleoptera</taxon>
        <taxon>Polyphaga</taxon>
        <taxon>Cucujiformia</taxon>
        <taxon>Tenebrionidae</taxon>
        <taxon>Tenebrionidae incertae sedis</taxon>
        <taxon>Tribolium</taxon>
    </lineage>
</organism>
<dbReference type="EMBL" id="KQ971352">
    <property type="protein sequence ID" value="KYB26756.1"/>
    <property type="molecule type" value="Genomic_DNA"/>
</dbReference>
<dbReference type="InterPro" id="IPR036682">
    <property type="entry name" value="OS_D_A10/PebIII_sf"/>
</dbReference>
<dbReference type="SUPFAM" id="SSF100910">
    <property type="entry name" value="Chemosensory protein Csp2"/>
    <property type="match status" value="1"/>
</dbReference>
<dbReference type="InterPro" id="IPR005055">
    <property type="entry name" value="A10/PebIII"/>
</dbReference>
<gene>
    <name evidence="3" type="primary">TcCSP7E</name>
    <name evidence="3" type="ORF">TcasGA2_TC014533</name>
</gene>
<dbReference type="PANTHER" id="PTHR11257">
    <property type="entry name" value="CHEMOSENSORY PROTEIN-RELATED"/>
    <property type="match status" value="1"/>
</dbReference>
<dbReference type="STRING" id="7070.Q0MRL7"/>